<evidence type="ECO:0000259" key="10">
    <source>
        <dbReference type="PROSITE" id="PS50157"/>
    </source>
</evidence>
<proteinExistence type="predicted"/>
<accession>A0A5D2NAM7</accession>
<evidence type="ECO:0000256" key="6">
    <source>
        <dbReference type="ARBA" id="ARBA00023125"/>
    </source>
</evidence>
<dbReference type="Pfam" id="PF22995">
    <property type="entry name" value="C2CH-3rd_BIRD-IDD"/>
    <property type="match status" value="1"/>
</dbReference>
<dbReference type="InterPro" id="IPR055187">
    <property type="entry name" value="C2CH-3rd_BIRD-IDD"/>
</dbReference>
<dbReference type="GO" id="GO:0003700">
    <property type="term" value="F:DNA-binding transcription factor activity"/>
    <property type="evidence" value="ECO:0007669"/>
    <property type="project" value="TreeGrafter"/>
</dbReference>
<dbReference type="PROSITE" id="PS00028">
    <property type="entry name" value="ZINC_FINGER_C2H2_1"/>
    <property type="match status" value="1"/>
</dbReference>
<keyword evidence="5" id="KW-0805">Transcription regulation</keyword>
<dbReference type="EMBL" id="CM017620">
    <property type="protein sequence ID" value="TYI00403.1"/>
    <property type="molecule type" value="Genomic_DNA"/>
</dbReference>
<evidence type="ECO:0000256" key="8">
    <source>
        <dbReference type="PROSITE-ProRule" id="PRU00042"/>
    </source>
</evidence>
<keyword evidence="3 8" id="KW-0863">Zinc-finger</keyword>
<protein>
    <recommendedName>
        <fullName evidence="10">C2H2-type domain-containing protein</fullName>
    </recommendedName>
</protein>
<dbReference type="PANTHER" id="PTHR10593">
    <property type="entry name" value="SERINE/THREONINE-PROTEIN KINASE RIO"/>
    <property type="match status" value="1"/>
</dbReference>
<sequence>MKIKETDKLSTLSLYFLVSSQFQMSKISGDDGSLSSGNTGEEVHQLLLKNNFPPASVSNINSSSSQQPQPQPQPQPPVKRKRNLPGTPDSNAEVIALSPTTLMATNRFVCEICNKGFQRDQNLQLHRRGHNLPWKLRQRTTTEVKKRVYICPEPTCVHHNPARALGDLTGIKKHFSRKHGEKKWKCDKCSKKYAVQSDWKAHQKTCGTKEYKCDCGTIFSRRDSFITHRAFCDAIAVENIKVNQGLMNNAGSNLQNQMPDLLMSSMPMCNDNTFMGISDFNNFDSKSTPLKSLSQELVPMPFKSMNIGGGMFSSSSGTLFGTTRSISSASSSLQLSSNGSSGFNYLQDTKKGRQIAGSPHMSATALLQKAAQMGATASNSINSPMMQTSFTSSMAGPYQAIRPPNFGGIQQQNISNYDQFPSQTDQSSMVGISEGFSNQLMQKSPNEFAQLFQGSSAMNEMGMLTNMLISGVDRNQGLMKNVEHEGSGSSYNLLQRRKPTGPSIYGASSGGGNMTTLDFMGIGGSRPTNLHEQQHLQQRLELEAISQQRLPMMNPFQQQYSHGDSTIEKPIWDV</sequence>
<dbReference type="SMART" id="SM00355">
    <property type="entry name" value="ZnF_C2H2"/>
    <property type="match status" value="3"/>
</dbReference>
<feature type="region of interest" description="Disordered" evidence="9">
    <location>
        <begin position="54"/>
        <end position="91"/>
    </location>
</feature>
<dbReference type="PANTHER" id="PTHR10593:SF181">
    <property type="entry name" value="C2H2-TYPE DOMAIN-CONTAINING PROTEIN"/>
    <property type="match status" value="1"/>
</dbReference>
<dbReference type="GO" id="GO:0003677">
    <property type="term" value="F:DNA binding"/>
    <property type="evidence" value="ECO:0007669"/>
    <property type="project" value="UniProtKB-KW"/>
</dbReference>
<dbReference type="InterPro" id="IPR036236">
    <property type="entry name" value="Znf_C2H2_sf"/>
</dbReference>
<dbReference type="Pfam" id="PF22992">
    <property type="entry name" value="C2CH-4th_BIRD-IDD"/>
    <property type="match status" value="1"/>
</dbReference>
<dbReference type="FunFam" id="3.30.160.60:FF:000554">
    <property type="entry name" value="protein indeterminate-domain 12-like"/>
    <property type="match status" value="1"/>
</dbReference>
<keyword evidence="7" id="KW-0804">Transcription</keyword>
<dbReference type="PROSITE" id="PS50157">
    <property type="entry name" value="ZINC_FINGER_C2H2_2"/>
    <property type="match status" value="1"/>
</dbReference>
<dbReference type="InterPro" id="IPR055185">
    <property type="entry name" value="C2CH-4th_BIRD-IDD"/>
</dbReference>
<dbReference type="InterPro" id="IPR031140">
    <property type="entry name" value="IDD1-16"/>
</dbReference>
<evidence type="ECO:0000313" key="11">
    <source>
        <dbReference type="EMBL" id="TYI00403.1"/>
    </source>
</evidence>
<organism evidence="11 12">
    <name type="scientific">Gossypium tomentosum</name>
    <name type="common">Hawaiian cotton</name>
    <name type="synonym">Gossypium sandvicense</name>
    <dbReference type="NCBI Taxonomy" id="34277"/>
    <lineage>
        <taxon>Eukaryota</taxon>
        <taxon>Viridiplantae</taxon>
        <taxon>Streptophyta</taxon>
        <taxon>Embryophyta</taxon>
        <taxon>Tracheophyta</taxon>
        <taxon>Spermatophyta</taxon>
        <taxon>Magnoliopsida</taxon>
        <taxon>eudicotyledons</taxon>
        <taxon>Gunneridae</taxon>
        <taxon>Pentapetalae</taxon>
        <taxon>rosids</taxon>
        <taxon>malvids</taxon>
        <taxon>Malvales</taxon>
        <taxon>Malvaceae</taxon>
        <taxon>Malvoideae</taxon>
        <taxon>Gossypium</taxon>
    </lineage>
</organism>
<gene>
    <name evidence="11" type="ORF">ES332_A11G132400v1</name>
</gene>
<keyword evidence="2" id="KW-0677">Repeat</keyword>
<dbReference type="Pfam" id="PF00096">
    <property type="entry name" value="zf-C2H2"/>
    <property type="match status" value="1"/>
</dbReference>
<dbReference type="Pfam" id="PF22996">
    <property type="entry name" value="C2H2-2nd_BIRD-IDD"/>
    <property type="match status" value="1"/>
</dbReference>
<evidence type="ECO:0000256" key="4">
    <source>
        <dbReference type="ARBA" id="ARBA00022833"/>
    </source>
</evidence>
<keyword evidence="12" id="KW-1185">Reference proteome</keyword>
<evidence type="ECO:0000256" key="7">
    <source>
        <dbReference type="ARBA" id="ARBA00023163"/>
    </source>
</evidence>
<keyword evidence="1" id="KW-0479">Metal-binding</keyword>
<feature type="domain" description="C2H2-type" evidence="10">
    <location>
        <begin position="108"/>
        <end position="130"/>
    </location>
</feature>
<dbReference type="SUPFAM" id="SSF57667">
    <property type="entry name" value="beta-beta-alpha zinc fingers"/>
    <property type="match status" value="1"/>
</dbReference>
<dbReference type="Gene3D" id="3.30.160.60">
    <property type="entry name" value="Classic Zinc Finger"/>
    <property type="match status" value="2"/>
</dbReference>
<keyword evidence="6" id="KW-0238">DNA-binding</keyword>
<name>A0A5D2NAM7_GOSTO</name>
<evidence type="ECO:0000256" key="9">
    <source>
        <dbReference type="SAM" id="MobiDB-lite"/>
    </source>
</evidence>
<dbReference type="AlphaFoldDB" id="A0A5D2NAM7"/>
<dbReference type="GO" id="GO:0005634">
    <property type="term" value="C:nucleus"/>
    <property type="evidence" value="ECO:0007669"/>
    <property type="project" value="TreeGrafter"/>
</dbReference>
<evidence type="ECO:0000256" key="2">
    <source>
        <dbReference type="ARBA" id="ARBA00022737"/>
    </source>
</evidence>
<dbReference type="InterPro" id="IPR013087">
    <property type="entry name" value="Znf_C2H2_type"/>
</dbReference>
<evidence type="ECO:0000256" key="3">
    <source>
        <dbReference type="ARBA" id="ARBA00022771"/>
    </source>
</evidence>
<keyword evidence="4" id="KW-0862">Zinc</keyword>
<reference evidence="11 12" key="1">
    <citation type="submission" date="2019-07" db="EMBL/GenBank/DDBJ databases">
        <title>WGS assembly of Gossypium tomentosum.</title>
        <authorList>
            <person name="Chen Z.J."/>
            <person name="Sreedasyam A."/>
            <person name="Ando A."/>
            <person name="Song Q."/>
            <person name="De L."/>
            <person name="Hulse-Kemp A."/>
            <person name="Ding M."/>
            <person name="Ye W."/>
            <person name="Kirkbride R."/>
            <person name="Jenkins J."/>
            <person name="Plott C."/>
            <person name="Lovell J."/>
            <person name="Lin Y.-M."/>
            <person name="Vaughn R."/>
            <person name="Liu B."/>
            <person name="Li W."/>
            <person name="Simpson S."/>
            <person name="Scheffler B."/>
            <person name="Saski C."/>
            <person name="Grover C."/>
            <person name="Hu G."/>
            <person name="Conover J."/>
            <person name="Carlson J."/>
            <person name="Shu S."/>
            <person name="Boston L."/>
            <person name="Williams M."/>
            <person name="Peterson D."/>
            <person name="Mcgee K."/>
            <person name="Jones D."/>
            <person name="Wendel J."/>
            <person name="Stelly D."/>
            <person name="Grimwood J."/>
            <person name="Schmutz J."/>
        </authorList>
    </citation>
    <scope>NUCLEOTIDE SEQUENCE [LARGE SCALE GENOMIC DNA]</scope>
    <source>
        <strain evidence="11">7179.01</strain>
    </source>
</reference>
<dbReference type="Proteomes" id="UP000322667">
    <property type="component" value="Chromosome A11"/>
</dbReference>
<evidence type="ECO:0000256" key="5">
    <source>
        <dbReference type="ARBA" id="ARBA00023015"/>
    </source>
</evidence>
<dbReference type="GO" id="GO:0008270">
    <property type="term" value="F:zinc ion binding"/>
    <property type="evidence" value="ECO:0007669"/>
    <property type="project" value="UniProtKB-KW"/>
</dbReference>
<dbReference type="InterPro" id="IPR055186">
    <property type="entry name" value="C2H2-2nd_BIRD-IDD"/>
</dbReference>
<evidence type="ECO:0000313" key="12">
    <source>
        <dbReference type="Proteomes" id="UP000322667"/>
    </source>
</evidence>
<dbReference type="FunFam" id="3.30.160.60:FF:000131">
    <property type="entry name" value="protein indeterminate-domain 5, chloroplastic-like"/>
    <property type="match status" value="1"/>
</dbReference>
<evidence type="ECO:0000256" key="1">
    <source>
        <dbReference type="ARBA" id="ARBA00022723"/>
    </source>
</evidence>